<sequence>MLPILDILHRSVVYSLLGLSGYSIFVGVYGHSARKAAMMERAKGEHGRSPISAPNSTVTVERMVAVEQQKEEEVALALAAQGVLPSKSSSSS</sequence>
<feature type="transmembrane region" description="Helical" evidence="1">
    <location>
        <begin position="12"/>
        <end position="31"/>
    </location>
</feature>
<evidence type="ECO:0000256" key="1">
    <source>
        <dbReference type="SAM" id="Phobius"/>
    </source>
</evidence>
<accession>A0AAD7ITD8</accession>
<dbReference type="AlphaFoldDB" id="A0AAD7ITD8"/>
<protein>
    <submittedName>
        <fullName evidence="2">Uncharacterized protein</fullName>
    </submittedName>
</protein>
<reference evidence="2" key="1">
    <citation type="submission" date="2023-03" db="EMBL/GenBank/DDBJ databases">
        <title>Massive genome expansion in bonnet fungi (Mycena s.s.) driven by repeated elements and novel gene families across ecological guilds.</title>
        <authorList>
            <consortium name="Lawrence Berkeley National Laboratory"/>
            <person name="Harder C.B."/>
            <person name="Miyauchi S."/>
            <person name="Viragh M."/>
            <person name="Kuo A."/>
            <person name="Thoen E."/>
            <person name="Andreopoulos B."/>
            <person name="Lu D."/>
            <person name="Skrede I."/>
            <person name="Drula E."/>
            <person name="Henrissat B."/>
            <person name="Morin E."/>
            <person name="Kohler A."/>
            <person name="Barry K."/>
            <person name="LaButti K."/>
            <person name="Morin E."/>
            <person name="Salamov A."/>
            <person name="Lipzen A."/>
            <person name="Mereny Z."/>
            <person name="Hegedus B."/>
            <person name="Baldrian P."/>
            <person name="Stursova M."/>
            <person name="Weitz H."/>
            <person name="Taylor A."/>
            <person name="Grigoriev I.V."/>
            <person name="Nagy L.G."/>
            <person name="Martin F."/>
            <person name="Kauserud H."/>
        </authorList>
    </citation>
    <scope>NUCLEOTIDE SEQUENCE</scope>
    <source>
        <strain evidence="2">CBHHK188m</strain>
    </source>
</reference>
<dbReference type="EMBL" id="JARJLG010000083">
    <property type="protein sequence ID" value="KAJ7750042.1"/>
    <property type="molecule type" value="Genomic_DNA"/>
</dbReference>
<dbReference type="Proteomes" id="UP001215280">
    <property type="component" value="Unassembled WGS sequence"/>
</dbReference>
<evidence type="ECO:0000313" key="3">
    <source>
        <dbReference type="Proteomes" id="UP001215280"/>
    </source>
</evidence>
<name>A0AAD7ITD8_9AGAR</name>
<evidence type="ECO:0000313" key="2">
    <source>
        <dbReference type="EMBL" id="KAJ7750042.1"/>
    </source>
</evidence>
<keyword evidence="3" id="KW-1185">Reference proteome</keyword>
<keyword evidence="1" id="KW-1133">Transmembrane helix</keyword>
<proteinExistence type="predicted"/>
<keyword evidence="1" id="KW-0812">Transmembrane</keyword>
<gene>
    <name evidence="2" type="ORF">DFH07DRAFT_961465</name>
</gene>
<comment type="caution">
    <text evidence="2">The sequence shown here is derived from an EMBL/GenBank/DDBJ whole genome shotgun (WGS) entry which is preliminary data.</text>
</comment>
<keyword evidence="1" id="KW-0472">Membrane</keyword>
<organism evidence="2 3">
    <name type="scientific">Mycena maculata</name>
    <dbReference type="NCBI Taxonomy" id="230809"/>
    <lineage>
        <taxon>Eukaryota</taxon>
        <taxon>Fungi</taxon>
        <taxon>Dikarya</taxon>
        <taxon>Basidiomycota</taxon>
        <taxon>Agaricomycotina</taxon>
        <taxon>Agaricomycetes</taxon>
        <taxon>Agaricomycetidae</taxon>
        <taxon>Agaricales</taxon>
        <taxon>Marasmiineae</taxon>
        <taxon>Mycenaceae</taxon>
        <taxon>Mycena</taxon>
    </lineage>
</organism>